<dbReference type="Gene3D" id="3.40.50.300">
    <property type="entry name" value="P-loop containing nucleotide triphosphate hydrolases"/>
    <property type="match status" value="1"/>
</dbReference>
<dbReference type="Pfam" id="PF00176">
    <property type="entry name" value="SNF2-rel_dom"/>
    <property type="match status" value="1"/>
</dbReference>
<dbReference type="InterPro" id="IPR001650">
    <property type="entry name" value="Helicase_C-like"/>
</dbReference>
<organism evidence="5 6">
    <name type="scientific">Bifidobacterium moukalabense DSM 27321</name>
    <dbReference type="NCBI Taxonomy" id="1435051"/>
    <lineage>
        <taxon>Bacteria</taxon>
        <taxon>Bacillati</taxon>
        <taxon>Actinomycetota</taxon>
        <taxon>Actinomycetes</taxon>
        <taxon>Bifidobacteriales</taxon>
        <taxon>Bifidobacteriaceae</taxon>
        <taxon>Bifidobacterium</taxon>
    </lineage>
</organism>
<dbReference type="PROSITE" id="PS51192">
    <property type="entry name" value="HELICASE_ATP_BIND_1"/>
    <property type="match status" value="1"/>
</dbReference>
<dbReference type="STRING" id="1435051.BMOU_0052"/>
<dbReference type="SUPFAM" id="SSF52540">
    <property type="entry name" value="P-loop containing nucleoside triphosphate hydrolases"/>
    <property type="match status" value="2"/>
</dbReference>
<gene>
    <name evidence="5" type="ORF">BMOU_0052</name>
</gene>
<name>W4NBJ0_9BIFI</name>
<feature type="domain" description="Helicase C-terminal" evidence="4">
    <location>
        <begin position="1111"/>
        <end position="1274"/>
    </location>
</feature>
<dbReference type="GeneID" id="97502455"/>
<dbReference type="Pfam" id="PF08455">
    <property type="entry name" value="SNF2_assoc"/>
    <property type="match status" value="1"/>
</dbReference>
<dbReference type="CDD" id="cd18793">
    <property type="entry name" value="SF2_C_SNF"/>
    <property type="match status" value="1"/>
</dbReference>
<keyword evidence="5" id="KW-0067">ATP-binding</keyword>
<protein>
    <submittedName>
        <fullName evidence="5">Helicase</fullName>
    </submittedName>
</protein>
<dbReference type="InterPro" id="IPR038718">
    <property type="entry name" value="SNF2-like_sf"/>
</dbReference>
<dbReference type="SMART" id="SM00487">
    <property type="entry name" value="DEXDc"/>
    <property type="match status" value="1"/>
</dbReference>
<dbReference type="GO" id="GO:0016787">
    <property type="term" value="F:hydrolase activity"/>
    <property type="evidence" value="ECO:0007669"/>
    <property type="project" value="UniProtKB-KW"/>
</dbReference>
<dbReference type="Gene3D" id="3.40.50.10810">
    <property type="entry name" value="Tandem AAA-ATPase domain"/>
    <property type="match status" value="1"/>
</dbReference>
<dbReference type="GO" id="GO:0005524">
    <property type="term" value="F:ATP binding"/>
    <property type="evidence" value="ECO:0007669"/>
    <property type="project" value="InterPro"/>
</dbReference>
<dbReference type="CDD" id="cd18012">
    <property type="entry name" value="DEXQc_arch_SWI2_SNF2"/>
    <property type="match status" value="1"/>
</dbReference>
<dbReference type="InterPro" id="IPR014001">
    <property type="entry name" value="Helicase_ATP-bd"/>
</dbReference>
<evidence type="ECO:0000256" key="2">
    <source>
        <dbReference type="SAM" id="MobiDB-lite"/>
    </source>
</evidence>
<dbReference type="RefSeq" id="WP_034873688.1">
    <property type="nucleotide sequence ID" value="NZ_AZMV01000001.1"/>
</dbReference>
<keyword evidence="6" id="KW-1185">Reference proteome</keyword>
<dbReference type="SMART" id="SM00490">
    <property type="entry name" value="HELICc"/>
    <property type="match status" value="1"/>
</dbReference>
<evidence type="ECO:0000259" key="3">
    <source>
        <dbReference type="PROSITE" id="PS51192"/>
    </source>
</evidence>
<dbReference type="Proteomes" id="UP000019155">
    <property type="component" value="Unassembled WGS sequence"/>
</dbReference>
<dbReference type="OrthoDB" id="9760715at2"/>
<sequence>MTGKLTWLSDELHSECGTAVLQRARGITDQWRAKMRDLYCLNDPETDRITLSSSVRGTTSPSSNYTVQATVDMGDQLLLARYCGCPAFAGTGPGRDRGYRDSFGYRSFSDDDEIYDYEDADYDDYGDFGRGAAYGHVDDGYDDSDDYRGSRGFGRNPRRSAGGRFTGTGTGSRYTGMCKHLAAMIMLFVEAPERFHGYQPGNATPRYIADYMRRIDAERNTSNEDSQLDLLKRIANAKHRLDEEQGRLTPARHGRTAGSRGGDPTIVLPGSVHLEPTITLAEGETWSLSLRIACGNASYILKDISKFVSDMRSGAYESYGRKLAFTHTPAMLDPFSQSVLAFLNRVLATRAIAQRQNHHPYGDSTNVQRDLLLTDWEVCDLLDLHDALPLTVSGEATSGNAQVMEADDIANPTRHKPTSIMVGSGLNHAGELDIIEGDPAFGFAMSYERHGGDSGVRIIADKVIMGVVTGQHSRYVICAQANNYADAALYRCSAAMEPALGPLSSLCIGDPDGVFIAEEDWPMFARTILPALTDAGIGLHVPQEVAYAIGAECSIEFYLDRDLHGVTCEAVARYGDFAFQLVPAAKELRGVINPDSTSKASLVRRDQERETLAVQVVRQLFPAWSATDLARVGEEDEDAILLLLTEGVEILESVGRVFSTAAFDGLMSPSKPSVKVGLSVESNLVEISPIADEVPMNEVGALLDSYRRKRRYHRLRDGTFVDLRRADLDELDQIASDFDLTGKQLNGGTVTVPGYQAFLLDAQVPDERKSASFTAYVDDVKIIDPNRYEVPRALHNVLRPYQVEGFRWLSTLWDKGFGGILADEMGLGKSVQLLALIEARKGNGPALIVCPASLVYNWAAECGKFTTDLTVEVVAGTKAERRAMLRRLRETAGSGLSSSCEDGTDGGPDILVTSYDLLRRDIDEYAGCRFACMALDEAQYIKNHATKVAKVVKRVNAEHRFALTGTPIENRLSELWSIFDFLMPGLLGTYTRFRERYEQPILAPGPERSVMAGKLQALVGLFIKRRLKKDVLTDLPDKFENIVTVKLAGEQRKLYAAHEQRLRATLTKTRDADFNTSRIRILAEFTLLRELCCDPRLVYADAKNGSAKLDAIDDLVANCMDEGKKVLVFSQFTSFLDLIGTRLAEHGVAFHSITGETPKRKRVELVDAFNGDDVPVFLISLKAGNTGLNLVGASVVIHADPWWNAAAQNQATDRAHRIGQTQDVNVYQIVAKDTIEERILRLQQDKNRLARQFTDGDASGGIGSLTKDDLLDLLS</sequence>
<feature type="region of interest" description="Disordered" evidence="2">
    <location>
        <begin position="146"/>
        <end position="167"/>
    </location>
</feature>
<comment type="caution">
    <text evidence="5">The sequence shown here is derived from an EMBL/GenBank/DDBJ whole genome shotgun (WGS) entry which is preliminary data.</text>
</comment>
<dbReference type="InterPro" id="IPR049730">
    <property type="entry name" value="SNF2/RAD54-like_C"/>
</dbReference>
<feature type="region of interest" description="Disordered" evidence="2">
    <location>
        <begin position="244"/>
        <end position="268"/>
    </location>
</feature>
<dbReference type="AlphaFoldDB" id="W4NBJ0"/>
<dbReference type="GO" id="GO:0004386">
    <property type="term" value="F:helicase activity"/>
    <property type="evidence" value="ECO:0007669"/>
    <property type="project" value="UniProtKB-KW"/>
</dbReference>
<reference evidence="5 6" key="1">
    <citation type="journal article" date="2014" name="Genome Announc.">
        <title>The Genome Sequence of Bifidobacterium moukalabense DSM 27321 Highlights the Close Phylogenetic Relatedness with the Bifidobacterium dentium Taxon.</title>
        <authorList>
            <person name="Lugli G.A."/>
            <person name="Duranti S."/>
            <person name="Milani C."/>
            <person name="Turroni F."/>
            <person name="Viappiani A."/>
            <person name="Mangifesta M."/>
            <person name="van Sinderen D."/>
            <person name="Ventura M."/>
        </authorList>
    </citation>
    <scope>NUCLEOTIDE SEQUENCE [LARGE SCALE GENOMIC DNA]</scope>
    <source>
        <strain evidence="5 6">DSM 27321</strain>
    </source>
</reference>
<evidence type="ECO:0000256" key="1">
    <source>
        <dbReference type="ARBA" id="ARBA00022801"/>
    </source>
</evidence>
<dbReference type="PROSITE" id="PS51194">
    <property type="entry name" value="HELICASE_CTER"/>
    <property type="match status" value="1"/>
</dbReference>
<dbReference type="eggNOG" id="COG0553">
    <property type="taxonomic scope" value="Bacteria"/>
</dbReference>
<evidence type="ECO:0000259" key="4">
    <source>
        <dbReference type="PROSITE" id="PS51194"/>
    </source>
</evidence>
<dbReference type="InterPro" id="IPR027417">
    <property type="entry name" value="P-loop_NTPase"/>
</dbReference>
<evidence type="ECO:0000313" key="6">
    <source>
        <dbReference type="Proteomes" id="UP000019155"/>
    </source>
</evidence>
<dbReference type="InterPro" id="IPR013663">
    <property type="entry name" value="Helicase_SWF/SNF/SWI_bac"/>
</dbReference>
<proteinExistence type="predicted"/>
<dbReference type="Pfam" id="PF00271">
    <property type="entry name" value="Helicase_C"/>
    <property type="match status" value="1"/>
</dbReference>
<dbReference type="PATRIC" id="fig|1435051.3.peg.52"/>
<feature type="domain" description="Helicase ATP-binding" evidence="3">
    <location>
        <begin position="810"/>
        <end position="985"/>
    </location>
</feature>
<dbReference type="EMBL" id="AZMV01000001">
    <property type="protein sequence ID" value="ETY72050.1"/>
    <property type="molecule type" value="Genomic_DNA"/>
</dbReference>
<keyword evidence="5" id="KW-0547">Nucleotide-binding</keyword>
<evidence type="ECO:0000313" key="5">
    <source>
        <dbReference type="EMBL" id="ETY72050.1"/>
    </source>
</evidence>
<dbReference type="eggNOG" id="COG4715">
    <property type="taxonomic scope" value="Bacteria"/>
</dbReference>
<keyword evidence="1" id="KW-0378">Hydrolase</keyword>
<dbReference type="InterPro" id="IPR000330">
    <property type="entry name" value="SNF2_N"/>
</dbReference>
<dbReference type="PANTHER" id="PTHR10799">
    <property type="entry name" value="SNF2/RAD54 HELICASE FAMILY"/>
    <property type="match status" value="1"/>
</dbReference>
<keyword evidence="5" id="KW-0347">Helicase</keyword>
<accession>W4NBJ0</accession>